<keyword evidence="1" id="KW-0812">Transmembrane</keyword>
<keyword evidence="1" id="KW-0472">Membrane</keyword>
<feature type="domain" description="YdbS-like PH" evidence="2">
    <location>
        <begin position="338"/>
        <end position="398"/>
    </location>
</feature>
<name>L0IHF8_HALRX</name>
<dbReference type="GeneID" id="14378182"/>
<evidence type="ECO:0000256" key="1">
    <source>
        <dbReference type="SAM" id="Phobius"/>
    </source>
</evidence>
<evidence type="ECO:0000313" key="3">
    <source>
        <dbReference type="EMBL" id="AGB17676.1"/>
    </source>
</evidence>
<evidence type="ECO:0000313" key="4">
    <source>
        <dbReference type="Proteomes" id="UP000010846"/>
    </source>
</evidence>
<keyword evidence="4" id="KW-1185">Reference proteome</keyword>
<feature type="transmembrane region" description="Helical" evidence="1">
    <location>
        <begin position="163"/>
        <end position="183"/>
    </location>
</feature>
<accession>L0IHF8</accession>
<feature type="transmembrane region" description="Helical" evidence="1">
    <location>
        <begin position="128"/>
        <end position="151"/>
    </location>
</feature>
<organism evidence="3 4">
    <name type="scientific">Halovivax ruber (strain DSM 18193 / JCM 13892 / XH-70)</name>
    <dbReference type="NCBI Taxonomy" id="797302"/>
    <lineage>
        <taxon>Archaea</taxon>
        <taxon>Methanobacteriati</taxon>
        <taxon>Methanobacteriota</taxon>
        <taxon>Stenosarchaea group</taxon>
        <taxon>Halobacteria</taxon>
        <taxon>Halobacteriales</taxon>
        <taxon>Natrialbaceae</taxon>
        <taxon>Halovivax</taxon>
    </lineage>
</organism>
<proteinExistence type="predicted"/>
<dbReference type="Proteomes" id="UP000010846">
    <property type="component" value="Chromosome"/>
</dbReference>
<dbReference type="InterPro" id="IPR045466">
    <property type="entry name" value="DUF6498"/>
</dbReference>
<sequence>MESRFGGCRLCVVGLLCLNLFPLFGTGALGWGVNELIVLYWIEWFVVIAVGAVRAWPARLVTYPIPEQRREPSVRVRRGTLDIAGRSVLARNVPSIVAQLLGFLAFWTVTGAALLWSASPLSHPWWELHAGVVVTAGLLALGHGLLARAYFRTNQFERESPESAAAASSAYTVGILVLVGLVVSVSLSGSASDPAPLAVLYAIVGGKLALVALVHTRRWRWFRRTTETPIEYEQAFFAGLSRQGGLTEIGAVPSVPHPGATPQTTVRPSISSIVAASPFRGLLGIHASLSVFVSTGFALLFVVDGRPIASTGSLTVGFLLVTLPALIVSLPRHGSLEYECYDDQLVCYDRWLGEPVWQLPYDTIESVSVDRGFAARIAGYGTVRVETLDDRLAELAYLREYRGVADAIQRRATLPAGG</sequence>
<feature type="transmembrane region" description="Helical" evidence="1">
    <location>
        <begin position="12"/>
        <end position="31"/>
    </location>
</feature>
<feature type="transmembrane region" description="Helical" evidence="1">
    <location>
        <begin position="96"/>
        <end position="116"/>
    </location>
</feature>
<dbReference type="RefSeq" id="WP_015302259.1">
    <property type="nucleotide sequence ID" value="NC_019964.1"/>
</dbReference>
<dbReference type="STRING" id="797302.Halru_3110"/>
<reference evidence="3" key="1">
    <citation type="submission" date="2011-09" db="EMBL/GenBank/DDBJ databases">
        <title>Complete sequence of Halovivax ruber XH-70.</title>
        <authorList>
            <consortium name="US DOE Joint Genome Institute"/>
            <person name="Lucas S."/>
            <person name="Han J."/>
            <person name="Lapidus A."/>
            <person name="Cheng J.-F."/>
            <person name="Goodwin L."/>
            <person name="Pitluck S."/>
            <person name="Peters L."/>
            <person name="Mikhailova N."/>
            <person name="Davenport K."/>
            <person name="Detter J.C."/>
            <person name="Han C."/>
            <person name="Tapia R."/>
            <person name="Land M."/>
            <person name="Hauser L."/>
            <person name="Kyrpides N."/>
            <person name="Ivanova N."/>
            <person name="Pagani I."/>
            <person name="Sproer C."/>
            <person name="Anderson I."/>
            <person name="Woyke T."/>
        </authorList>
    </citation>
    <scope>NUCLEOTIDE SEQUENCE</scope>
    <source>
        <strain evidence="3">XH-70</strain>
    </source>
</reference>
<feature type="transmembrane region" description="Helical" evidence="1">
    <location>
        <begin position="308"/>
        <end position="328"/>
    </location>
</feature>
<dbReference type="Pfam" id="PF20108">
    <property type="entry name" value="DUF6498"/>
    <property type="match status" value="1"/>
</dbReference>
<dbReference type="HOGENOM" id="CLU_032880_0_0_2"/>
<keyword evidence="1" id="KW-1133">Transmembrane helix</keyword>
<dbReference type="InterPro" id="IPR005182">
    <property type="entry name" value="YdbS-like_PH"/>
</dbReference>
<gene>
    <name evidence="3" type="ordered locus">Halru_3110</name>
</gene>
<feature type="transmembrane region" description="Helical" evidence="1">
    <location>
        <begin position="37"/>
        <end position="56"/>
    </location>
</feature>
<feature type="transmembrane region" description="Helical" evidence="1">
    <location>
        <begin position="195"/>
        <end position="214"/>
    </location>
</feature>
<dbReference type="KEGG" id="hru:Halru_3110"/>
<dbReference type="eggNOG" id="arCOG03920">
    <property type="taxonomic scope" value="Archaea"/>
</dbReference>
<dbReference type="EMBL" id="CP003050">
    <property type="protein sequence ID" value="AGB17676.1"/>
    <property type="molecule type" value="Genomic_DNA"/>
</dbReference>
<dbReference type="AlphaFoldDB" id="L0IHF8"/>
<dbReference type="Pfam" id="PF03703">
    <property type="entry name" value="bPH_2"/>
    <property type="match status" value="1"/>
</dbReference>
<evidence type="ECO:0000259" key="2">
    <source>
        <dbReference type="Pfam" id="PF03703"/>
    </source>
</evidence>
<protein>
    <recommendedName>
        <fullName evidence="2">YdbS-like PH domain-containing protein</fullName>
    </recommendedName>
</protein>
<feature type="transmembrane region" description="Helical" evidence="1">
    <location>
        <begin position="281"/>
        <end position="302"/>
    </location>
</feature>